<dbReference type="Proteomes" id="UP001595855">
    <property type="component" value="Unassembled WGS sequence"/>
</dbReference>
<comment type="caution">
    <text evidence="2">The sequence shown here is derived from an EMBL/GenBank/DDBJ whole genome shotgun (WGS) entry which is preliminary data.</text>
</comment>
<evidence type="ECO:0000313" key="3">
    <source>
        <dbReference type="Proteomes" id="UP001595855"/>
    </source>
</evidence>
<dbReference type="EMBL" id="JBHSJO010000001">
    <property type="protein sequence ID" value="MFC5017257.1"/>
    <property type="molecule type" value="Genomic_DNA"/>
</dbReference>
<accession>A0ABV9X0J2</accession>
<proteinExistence type="predicted"/>
<sequence length="74" mass="7752">MSENQQDTEATATGEAASDETFTTLENPMPAPPKDGAVRTLENPMPSGPAKPDVRTMENPMPAPPALDLDGDGK</sequence>
<protein>
    <submittedName>
        <fullName evidence="2">Sigma-like protein</fullName>
    </submittedName>
</protein>
<dbReference type="RefSeq" id="WP_271416477.1">
    <property type="nucleotide sequence ID" value="NZ_BAAATN010000009.1"/>
</dbReference>
<gene>
    <name evidence="2" type="ORF">ACFPRC_20590</name>
</gene>
<evidence type="ECO:0000256" key="1">
    <source>
        <dbReference type="SAM" id="MobiDB-lite"/>
    </source>
</evidence>
<evidence type="ECO:0000313" key="2">
    <source>
        <dbReference type="EMBL" id="MFC5017257.1"/>
    </source>
</evidence>
<keyword evidence="3" id="KW-1185">Reference proteome</keyword>
<feature type="compositionally biased region" description="Polar residues" evidence="1">
    <location>
        <begin position="1"/>
        <end position="11"/>
    </location>
</feature>
<organism evidence="2 3">
    <name type="scientific">Streptomyces lienomycini</name>
    <dbReference type="NCBI Taxonomy" id="284035"/>
    <lineage>
        <taxon>Bacteria</taxon>
        <taxon>Bacillati</taxon>
        <taxon>Actinomycetota</taxon>
        <taxon>Actinomycetes</taxon>
        <taxon>Kitasatosporales</taxon>
        <taxon>Streptomycetaceae</taxon>
        <taxon>Streptomyces</taxon>
    </lineage>
</organism>
<reference evidence="3" key="1">
    <citation type="journal article" date="2019" name="Int. J. Syst. Evol. Microbiol.">
        <title>The Global Catalogue of Microorganisms (GCM) 10K type strain sequencing project: providing services to taxonomists for standard genome sequencing and annotation.</title>
        <authorList>
            <consortium name="The Broad Institute Genomics Platform"/>
            <consortium name="The Broad Institute Genome Sequencing Center for Infectious Disease"/>
            <person name="Wu L."/>
            <person name="Ma J."/>
        </authorList>
    </citation>
    <scope>NUCLEOTIDE SEQUENCE [LARGE SCALE GENOMIC DNA]</scope>
    <source>
        <strain evidence="3">CGMCC 4.1542</strain>
    </source>
</reference>
<name>A0ABV9X0J2_9ACTN</name>
<feature type="region of interest" description="Disordered" evidence="1">
    <location>
        <begin position="1"/>
        <end position="74"/>
    </location>
</feature>